<organism evidence="3 4">
    <name type="scientific">Oryzias melastigma</name>
    <name type="common">Marine medaka</name>
    <dbReference type="NCBI Taxonomy" id="30732"/>
    <lineage>
        <taxon>Eukaryota</taxon>
        <taxon>Metazoa</taxon>
        <taxon>Chordata</taxon>
        <taxon>Craniata</taxon>
        <taxon>Vertebrata</taxon>
        <taxon>Euteleostomi</taxon>
        <taxon>Actinopterygii</taxon>
        <taxon>Neopterygii</taxon>
        <taxon>Teleostei</taxon>
        <taxon>Neoteleostei</taxon>
        <taxon>Acanthomorphata</taxon>
        <taxon>Ovalentaria</taxon>
        <taxon>Atherinomorphae</taxon>
        <taxon>Beloniformes</taxon>
        <taxon>Adrianichthyidae</taxon>
        <taxon>Oryziinae</taxon>
        <taxon>Oryzias</taxon>
    </lineage>
</organism>
<evidence type="ECO:0000313" key="4">
    <source>
        <dbReference type="Proteomes" id="UP000646548"/>
    </source>
</evidence>
<dbReference type="Proteomes" id="UP000646548">
    <property type="component" value="Unassembled WGS sequence"/>
</dbReference>
<reference evidence="3" key="1">
    <citation type="journal article" name="BMC Genomics">
        <title>Long-read sequencing and de novo genome assembly of marine medaka (Oryzias melastigma).</title>
        <authorList>
            <person name="Liang P."/>
            <person name="Saqib H.S.A."/>
            <person name="Ni X."/>
            <person name="Shen Y."/>
        </authorList>
    </citation>
    <scope>NUCLEOTIDE SEQUENCE</scope>
    <source>
        <strain evidence="3">Bigg-433</strain>
    </source>
</reference>
<keyword evidence="2" id="KW-1133">Transmembrane helix</keyword>
<dbReference type="EMBL" id="WKFB01000128">
    <property type="protein sequence ID" value="KAF6734626.1"/>
    <property type="molecule type" value="Genomic_DNA"/>
</dbReference>
<accession>A0A834FIA1</accession>
<gene>
    <name evidence="3" type="ORF">FQA47_013153</name>
</gene>
<feature type="region of interest" description="Disordered" evidence="1">
    <location>
        <begin position="114"/>
        <end position="151"/>
    </location>
</feature>
<proteinExistence type="predicted"/>
<feature type="transmembrane region" description="Helical" evidence="2">
    <location>
        <begin position="56"/>
        <end position="76"/>
    </location>
</feature>
<comment type="caution">
    <text evidence="3">The sequence shown here is derived from an EMBL/GenBank/DDBJ whole genome shotgun (WGS) entry which is preliminary data.</text>
</comment>
<evidence type="ECO:0000313" key="3">
    <source>
        <dbReference type="EMBL" id="KAF6734626.1"/>
    </source>
</evidence>
<evidence type="ECO:0000256" key="2">
    <source>
        <dbReference type="SAM" id="Phobius"/>
    </source>
</evidence>
<name>A0A834FIA1_ORYME</name>
<feature type="compositionally biased region" description="Acidic residues" evidence="1">
    <location>
        <begin position="253"/>
        <end position="264"/>
    </location>
</feature>
<protein>
    <submittedName>
        <fullName evidence="3">Uncharacterized protein</fullName>
    </submittedName>
</protein>
<keyword evidence="2" id="KW-0812">Transmembrane</keyword>
<keyword evidence="2" id="KW-0472">Membrane</keyword>
<feature type="compositionally biased region" description="Basic and acidic residues" evidence="1">
    <location>
        <begin position="115"/>
        <end position="128"/>
    </location>
</feature>
<sequence length="276" mass="30226">MDLQRAVKVSQELTEAAHLLEGGLPLPPASSRFLPLPPVSMASLESVLSASSLSSGLVPAFVLLLLLTIFLTALCSDCNRRSFELKDPESAKSPPALIRVVRLEEVRENPMIQEIQKDEKEFHPKEETPSSPFHIQQGEPKTDEDSLPEETPVSFIPWRSHLVAPESKDLNGSVPSDSAHLFNPLEWGRSNSNNEPSPSAGDGLPQPHGDGAPRSAVTLHFSGPDRNSVYARVSKKLRLTDSPVHSSEVKQEEQEEAGGQEEEAPPLPDRKLEMDE</sequence>
<evidence type="ECO:0000256" key="1">
    <source>
        <dbReference type="SAM" id="MobiDB-lite"/>
    </source>
</evidence>
<feature type="region of interest" description="Disordered" evidence="1">
    <location>
        <begin position="167"/>
        <end position="276"/>
    </location>
</feature>
<dbReference type="AlphaFoldDB" id="A0A834FIA1"/>